<feature type="binding site" evidence="10">
    <location>
        <position position="74"/>
    </location>
    <ligand>
        <name>Mg(2+)</name>
        <dbReference type="ChEBI" id="CHEBI:18420"/>
    </ligand>
</feature>
<dbReference type="GO" id="GO:0009117">
    <property type="term" value="P:nucleotide metabolic process"/>
    <property type="evidence" value="ECO:0007669"/>
    <property type="project" value="UniProtKB-KW"/>
</dbReference>
<evidence type="ECO:0000256" key="5">
    <source>
        <dbReference type="ARBA" id="ARBA00022801"/>
    </source>
</evidence>
<protein>
    <recommendedName>
        <fullName evidence="10">dITP/XTP pyrophosphatase</fullName>
        <ecNumber evidence="10">3.6.1.66</ecNumber>
    </recommendedName>
    <alternativeName>
        <fullName evidence="10">Non-canonical purine NTP pyrophosphatase</fullName>
    </alternativeName>
    <alternativeName>
        <fullName evidence="10">Non-standard purine NTP pyrophosphatase</fullName>
    </alternativeName>
    <alternativeName>
        <fullName evidence="10">Nucleoside-triphosphate diphosphatase</fullName>
    </alternativeName>
    <alternativeName>
        <fullName evidence="10">Nucleoside-triphosphate pyrophosphatase</fullName>
        <shortName evidence="10">NTPase</shortName>
    </alternativeName>
</protein>
<dbReference type="EC" id="3.6.1.66" evidence="10"/>
<comment type="function">
    <text evidence="10">Pyrophosphatase that catalyzes the hydrolysis of nucleoside triphosphates to their monophosphate derivatives, with a high preference for the non-canonical purine nucleotides XTP (xanthosine triphosphate), dITP (deoxyinosine triphosphate) and ITP. Seems to function as a house-cleaning enzyme that removes non-canonical purine nucleotides from the nucleotide pool, thus preventing their incorporation into DNA/RNA and avoiding chromosomal lesions.</text>
</comment>
<keyword evidence="7 10" id="KW-0546">Nucleotide metabolism</keyword>
<comment type="caution">
    <text evidence="12">The sequence shown here is derived from an EMBL/GenBank/DDBJ whole genome shotgun (WGS) entry which is preliminary data.</text>
</comment>
<dbReference type="Gene3D" id="3.90.950.10">
    <property type="match status" value="1"/>
</dbReference>
<feature type="binding site" evidence="10">
    <location>
        <begin position="155"/>
        <end position="158"/>
    </location>
    <ligand>
        <name>substrate</name>
    </ligand>
</feature>
<evidence type="ECO:0000256" key="8">
    <source>
        <dbReference type="ARBA" id="ARBA00051875"/>
    </source>
</evidence>
<dbReference type="HAMAP" id="MF_01405">
    <property type="entry name" value="Non_canon_purine_NTPase"/>
    <property type="match status" value="1"/>
</dbReference>
<dbReference type="InterPro" id="IPR020922">
    <property type="entry name" value="dITP/XTP_pyrophosphatase"/>
</dbReference>
<comment type="caution">
    <text evidence="10">Lacks conserved residue(s) required for the propagation of feature annotation.</text>
</comment>
<organism evidence="12 13">
    <name type="scientific">candidate division CPR3 bacterium GW2011_GWF2_35_18</name>
    <dbReference type="NCBI Taxonomy" id="1618350"/>
    <lineage>
        <taxon>Bacteria</taxon>
        <taxon>Bacteria division CPR3</taxon>
    </lineage>
</organism>
<dbReference type="STRING" id="1618350.UR67_C0001G0202"/>
<dbReference type="EMBL" id="LBQB01000001">
    <property type="protein sequence ID" value="KKP70293.1"/>
    <property type="molecule type" value="Genomic_DNA"/>
</dbReference>
<accession>A0A0G0BLI9</accession>
<dbReference type="GO" id="GO:0009146">
    <property type="term" value="P:purine nucleoside triphosphate catabolic process"/>
    <property type="evidence" value="ECO:0007669"/>
    <property type="project" value="UniProtKB-UniRule"/>
</dbReference>
<dbReference type="CDD" id="cd00515">
    <property type="entry name" value="HAM1"/>
    <property type="match status" value="1"/>
</dbReference>
<comment type="catalytic activity">
    <reaction evidence="10">
        <text>ITP + H2O = IMP + diphosphate + H(+)</text>
        <dbReference type="Rhea" id="RHEA:29399"/>
        <dbReference type="ChEBI" id="CHEBI:15377"/>
        <dbReference type="ChEBI" id="CHEBI:15378"/>
        <dbReference type="ChEBI" id="CHEBI:33019"/>
        <dbReference type="ChEBI" id="CHEBI:58053"/>
        <dbReference type="ChEBI" id="CHEBI:61402"/>
        <dbReference type="EC" id="3.6.1.66"/>
    </reaction>
</comment>
<dbReference type="PANTHER" id="PTHR11067">
    <property type="entry name" value="INOSINE TRIPHOSPHATE PYROPHOSPHATASE/HAM1 PROTEIN"/>
    <property type="match status" value="1"/>
</dbReference>
<comment type="similarity">
    <text evidence="1 10 11">Belongs to the HAM1 NTPase family.</text>
</comment>
<evidence type="ECO:0000313" key="13">
    <source>
        <dbReference type="Proteomes" id="UP000034581"/>
    </source>
</evidence>
<feature type="binding site" evidence="10">
    <location>
        <begin position="8"/>
        <end position="13"/>
    </location>
    <ligand>
        <name>substrate</name>
    </ligand>
</feature>
<comment type="catalytic activity">
    <reaction evidence="8 10">
        <text>dITP + H2O = dIMP + diphosphate + H(+)</text>
        <dbReference type="Rhea" id="RHEA:28342"/>
        <dbReference type="ChEBI" id="CHEBI:15377"/>
        <dbReference type="ChEBI" id="CHEBI:15378"/>
        <dbReference type="ChEBI" id="CHEBI:33019"/>
        <dbReference type="ChEBI" id="CHEBI:61194"/>
        <dbReference type="ChEBI" id="CHEBI:61382"/>
        <dbReference type="EC" id="3.6.1.66"/>
    </reaction>
</comment>
<dbReference type="GO" id="GO:0035870">
    <property type="term" value="F:dITP diphosphatase activity"/>
    <property type="evidence" value="ECO:0007669"/>
    <property type="project" value="UniProtKB-UniRule"/>
</dbReference>
<feature type="active site" description="Proton acceptor" evidence="10">
    <location>
        <position position="74"/>
    </location>
</feature>
<comment type="subunit">
    <text evidence="2 10">Homodimer.</text>
</comment>
<keyword evidence="4 10" id="KW-0547">Nucleotide-binding</keyword>
<evidence type="ECO:0000256" key="3">
    <source>
        <dbReference type="ARBA" id="ARBA00022723"/>
    </source>
</evidence>
<name>A0A0G0BLI9_UNCC3</name>
<dbReference type="GO" id="GO:0017111">
    <property type="term" value="F:ribonucleoside triphosphate phosphatase activity"/>
    <property type="evidence" value="ECO:0007669"/>
    <property type="project" value="InterPro"/>
</dbReference>
<feature type="binding site" evidence="10">
    <location>
        <position position="177"/>
    </location>
    <ligand>
        <name>substrate</name>
    </ligand>
</feature>
<dbReference type="NCBIfam" id="TIGR00042">
    <property type="entry name" value="RdgB/HAM1 family non-canonical purine NTP pyrophosphatase"/>
    <property type="match status" value="1"/>
</dbReference>
<comment type="cofactor">
    <cofactor evidence="10">
        <name>Mg(2+)</name>
        <dbReference type="ChEBI" id="CHEBI:18420"/>
    </cofactor>
    <text evidence="10">Binds 1 Mg(2+) ion per subunit.</text>
</comment>
<evidence type="ECO:0000313" key="12">
    <source>
        <dbReference type="EMBL" id="KKP70293.1"/>
    </source>
</evidence>
<gene>
    <name evidence="12" type="ORF">UR67_C0001G0202</name>
</gene>
<evidence type="ECO:0000256" key="7">
    <source>
        <dbReference type="ARBA" id="ARBA00023080"/>
    </source>
</evidence>
<evidence type="ECO:0000256" key="11">
    <source>
        <dbReference type="RuleBase" id="RU003781"/>
    </source>
</evidence>
<evidence type="ECO:0000256" key="2">
    <source>
        <dbReference type="ARBA" id="ARBA00011738"/>
    </source>
</evidence>
<proteinExistence type="inferred from homology"/>
<dbReference type="GO" id="GO:0036220">
    <property type="term" value="F:ITP diphosphatase activity"/>
    <property type="evidence" value="ECO:0007669"/>
    <property type="project" value="UniProtKB-UniRule"/>
</dbReference>
<reference evidence="12 13" key="1">
    <citation type="journal article" date="2015" name="Nature">
        <title>rRNA introns, odd ribosomes, and small enigmatic genomes across a large radiation of phyla.</title>
        <authorList>
            <person name="Brown C.T."/>
            <person name="Hug L.A."/>
            <person name="Thomas B.C."/>
            <person name="Sharon I."/>
            <person name="Castelle C.J."/>
            <person name="Singh A."/>
            <person name="Wilkins M.J."/>
            <person name="Williams K.H."/>
            <person name="Banfield J.F."/>
        </authorList>
    </citation>
    <scope>NUCLEOTIDE SEQUENCE [LARGE SCALE GENOMIC DNA]</scope>
</reference>
<dbReference type="GO" id="GO:0036222">
    <property type="term" value="F:XTP diphosphatase activity"/>
    <property type="evidence" value="ECO:0007669"/>
    <property type="project" value="UniProtKB-UniRule"/>
</dbReference>
<feature type="binding site" evidence="10">
    <location>
        <begin position="182"/>
        <end position="183"/>
    </location>
    <ligand>
        <name>substrate</name>
    </ligand>
</feature>
<sequence length="200" mass="22703">MLKILFATTNPGKIRELQEVFSGMSVEILSIKDFNNHLPHKFEAIESGKTFIDNAEIKSKTYGEKLNILTVADDSGLEVKALDGRPGVFSKRYGNSDEERNRRLLNELQEVPKSNRTARFVCALSLYDPNNRKCHTVEGIMQGKISYSIQGAQGFGYDPIFINETGKTNAEISLQKKNQISHRGKAFRKLKIYIQKNYKI</sequence>
<dbReference type="InterPro" id="IPR002637">
    <property type="entry name" value="RdgB/HAM1"/>
</dbReference>
<evidence type="ECO:0000256" key="10">
    <source>
        <dbReference type="HAMAP-Rule" id="MF_01405"/>
    </source>
</evidence>
<evidence type="ECO:0000256" key="6">
    <source>
        <dbReference type="ARBA" id="ARBA00022842"/>
    </source>
</evidence>
<feature type="binding site" evidence="10">
    <location>
        <position position="75"/>
    </location>
    <ligand>
        <name>substrate</name>
    </ligand>
</feature>
<dbReference type="InterPro" id="IPR029001">
    <property type="entry name" value="ITPase-like_fam"/>
</dbReference>
<keyword evidence="5 10" id="KW-0378">Hydrolase</keyword>
<dbReference type="GO" id="GO:0005829">
    <property type="term" value="C:cytosol"/>
    <property type="evidence" value="ECO:0007669"/>
    <property type="project" value="TreeGrafter"/>
</dbReference>
<keyword evidence="3 10" id="KW-0479">Metal-binding</keyword>
<dbReference type="AlphaFoldDB" id="A0A0G0BLI9"/>
<comment type="catalytic activity">
    <reaction evidence="9 10">
        <text>XTP + H2O = XMP + diphosphate + H(+)</text>
        <dbReference type="Rhea" id="RHEA:28610"/>
        <dbReference type="ChEBI" id="CHEBI:15377"/>
        <dbReference type="ChEBI" id="CHEBI:15378"/>
        <dbReference type="ChEBI" id="CHEBI:33019"/>
        <dbReference type="ChEBI" id="CHEBI:57464"/>
        <dbReference type="ChEBI" id="CHEBI:61314"/>
        <dbReference type="EC" id="3.6.1.66"/>
    </reaction>
</comment>
<dbReference type="SUPFAM" id="SSF52972">
    <property type="entry name" value="ITPase-like"/>
    <property type="match status" value="1"/>
</dbReference>
<dbReference type="FunFam" id="3.90.950.10:FF:000001">
    <property type="entry name" value="dITP/XTP pyrophosphatase"/>
    <property type="match status" value="1"/>
</dbReference>
<dbReference type="GO" id="GO:0000166">
    <property type="term" value="F:nucleotide binding"/>
    <property type="evidence" value="ECO:0007669"/>
    <property type="project" value="UniProtKB-KW"/>
</dbReference>
<dbReference type="Proteomes" id="UP000034581">
    <property type="component" value="Unassembled WGS sequence"/>
</dbReference>
<evidence type="ECO:0000256" key="1">
    <source>
        <dbReference type="ARBA" id="ARBA00008023"/>
    </source>
</evidence>
<evidence type="ECO:0000256" key="4">
    <source>
        <dbReference type="ARBA" id="ARBA00022741"/>
    </source>
</evidence>
<dbReference type="PANTHER" id="PTHR11067:SF9">
    <property type="entry name" value="INOSINE TRIPHOSPHATE PYROPHOSPHATASE"/>
    <property type="match status" value="1"/>
</dbReference>
<evidence type="ECO:0000256" key="9">
    <source>
        <dbReference type="ARBA" id="ARBA00052017"/>
    </source>
</evidence>
<keyword evidence="6 10" id="KW-0460">Magnesium</keyword>
<dbReference type="Pfam" id="PF01725">
    <property type="entry name" value="Ham1p_like"/>
    <property type="match status" value="1"/>
</dbReference>
<dbReference type="PATRIC" id="fig|1618350.3.peg.210"/>
<dbReference type="GO" id="GO:0046872">
    <property type="term" value="F:metal ion binding"/>
    <property type="evidence" value="ECO:0007669"/>
    <property type="project" value="UniProtKB-KW"/>
</dbReference>